<feature type="chain" id="PRO_5043348806" evidence="1">
    <location>
        <begin position="20"/>
        <end position="127"/>
    </location>
</feature>
<dbReference type="AlphaFoldDB" id="A0AAV2SGM6"/>
<dbReference type="EMBL" id="CAXKWB010065221">
    <property type="protein sequence ID" value="CAL4188790.1"/>
    <property type="molecule type" value="Genomic_DNA"/>
</dbReference>
<protein>
    <submittedName>
        <fullName evidence="2">Uncharacterized protein</fullName>
    </submittedName>
</protein>
<proteinExistence type="predicted"/>
<accession>A0AAV2SGM6</accession>
<keyword evidence="1" id="KW-0732">Signal</keyword>
<evidence type="ECO:0000313" key="3">
    <source>
        <dbReference type="Proteomes" id="UP001497623"/>
    </source>
</evidence>
<evidence type="ECO:0000256" key="1">
    <source>
        <dbReference type="SAM" id="SignalP"/>
    </source>
</evidence>
<gene>
    <name evidence="2" type="ORF">MNOR_LOCUS36316</name>
</gene>
<keyword evidence="3" id="KW-1185">Reference proteome</keyword>
<sequence>MGLVVHLVLVVVAALVVNGVRDRRIRQNTTPPTAPTTIPPVIQECVWDRIHMPVNRPLILDSQKNIVLPVREWRRKIIRVPAGTNLTFACSGSTFSELPKVAGVPVSTAAVHAVCVDGRELNMDGKV</sequence>
<name>A0AAV2SGM6_MEGNR</name>
<organism evidence="2 3">
    <name type="scientific">Meganyctiphanes norvegica</name>
    <name type="common">Northern krill</name>
    <name type="synonym">Thysanopoda norvegica</name>
    <dbReference type="NCBI Taxonomy" id="48144"/>
    <lineage>
        <taxon>Eukaryota</taxon>
        <taxon>Metazoa</taxon>
        <taxon>Ecdysozoa</taxon>
        <taxon>Arthropoda</taxon>
        <taxon>Crustacea</taxon>
        <taxon>Multicrustacea</taxon>
        <taxon>Malacostraca</taxon>
        <taxon>Eumalacostraca</taxon>
        <taxon>Eucarida</taxon>
        <taxon>Euphausiacea</taxon>
        <taxon>Euphausiidae</taxon>
        <taxon>Meganyctiphanes</taxon>
    </lineage>
</organism>
<comment type="caution">
    <text evidence="2">The sequence shown here is derived from an EMBL/GenBank/DDBJ whole genome shotgun (WGS) entry which is preliminary data.</text>
</comment>
<dbReference type="Proteomes" id="UP001497623">
    <property type="component" value="Unassembled WGS sequence"/>
</dbReference>
<reference evidence="2 3" key="1">
    <citation type="submission" date="2024-05" db="EMBL/GenBank/DDBJ databases">
        <authorList>
            <person name="Wallberg A."/>
        </authorList>
    </citation>
    <scope>NUCLEOTIDE SEQUENCE [LARGE SCALE GENOMIC DNA]</scope>
</reference>
<feature type="signal peptide" evidence="1">
    <location>
        <begin position="1"/>
        <end position="19"/>
    </location>
</feature>
<evidence type="ECO:0000313" key="2">
    <source>
        <dbReference type="EMBL" id="CAL4188790.1"/>
    </source>
</evidence>